<dbReference type="Proteomes" id="UP000831786">
    <property type="component" value="Chromosome"/>
</dbReference>
<evidence type="ECO:0000259" key="1">
    <source>
        <dbReference type="Pfam" id="PF03992"/>
    </source>
</evidence>
<evidence type="ECO:0000313" key="3">
    <source>
        <dbReference type="Proteomes" id="UP000831786"/>
    </source>
</evidence>
<sequence>MPTPLIVIVRLRPRAGAEDELLDVFRRFSPGVFLERGCEKFALHRDDDAFMVVERWESREIWEEHLAQPENARLNAALAPLLAHPADVWDLLPLEIGDPEKSLI</sequence>
<dbReference type="EMBL" id="CP095045">
    <property type="protein sequence ID" value="UOQ57863.1"/>
    <property type="molecule type" value="Genomic_DNA"/>
</dbReference>
<dbReference type="InterPro" id="IPR011008">
    <property type="entry name" value="Dimeric_a/b-barrel"/>
</dbReference>
<feature type="domain" description="ABM" evidence="1">
    <location>
        <begin position="4"/>
        <end position="70"/>
    </location>
</feature>
<evidence type="ECO:0000313" key="2">
    <source>
        <dbReference type="EMBL" id="UOQ57863.1"/>
    </source>
</evidence>
<name>A0ABY4FNL2_9MICO</name>
<reference evidence="2 3" key="1">
    <citation type="submission" date="2022-04" db="EMBL/GenBank/DDBJ databases">
        <title>Leucobacter sp. isolated from rhizosphere of garlic.</title>
        <authorList>
            <person name="Won M."/>
            <person name="Lee C.-M."/>
            <person name="Woen H.-Y."/>
            <person name="Kwon S.-W."/>
        </authorList>
    </citation>
    <scope>NUCLEOTIDE SEQUENCE [LARGE SCALE GENOMIC DNA]</scope>
    <source>
        <strain evidence="2 3">H21R-40</strain>
    </source>
</reference>
<dbReference type="InterPro" id="IPR007138">
    <property type="entry name" value="ABM_dom"/>
</dbReference>
<dbReference type="Gene3D" id="3.30.70.100">
    <property type="match status" value="1"/>
</dbReference>
<accession>A0ABY4FNL2</accession>
<organism evidence="2 3">
    <name type="scientific">Leucobacter allii</name>
    <dbReference type="NCBI Taxonomy" id="2932247"/>
    <lineage>
        <taxon>Bacteria</taxon>
        <taxon>Bacillati</taxon>
        <taxon>Actinomycetota</taxon>
        <taxon>Actinomycetes</taxon>
        <taxon>Micrococcales</taxon>
        <taxon>Microbacteriaceae</taxon>
        <taxon>Leucobacter</taxon>
    </lineage>
</organism>
<dbReference type="RefSeq" id="WP_244728770.1">
    <property type="nucleotide sequence ID" value="NZ_CP095045.1"/>
</dbReference>
<keyword evidence="2" id="KW-0560">Oxidoreductase</keyword>
<dbReference type="Pfam" id="PF03992">
    <property type="entry name" value="ABM"/>
    <property type="match status" value="1"/>
</dbReference>
<dbReference type="GO" id="GO:0004497">
    <property type="term" value="F:monooxygenase activity"/>
    <property type="evidence" value="ECO:0007669"/>
    <property type="project" value="UniProtKB-KW"/>
</dbReference>
<proteinExistence type="predicted"/>
<keyword evidence="2" id="KW-0503">Monooxygenase</keyword>
<keyword evidence="3" id="KW-1185">Reference proteome</keyword>
<protein>
    <submittedName>
        <fullName evidence="2">Antibiotic biosynthesis monooxygenase</fullName>
    </submittedName>
</protein>
<gene>
    <name evidence="2" type="ORF">MUN78_03230</name>
</gene>
<dbReference type="SUPFAM" id="SSF54909">
    <property type="entry name" value="Dimeric alpha+beta barrel"/>
    <property type="match status" value="1"/>
</dbReference>